<evidence type="ECO:0000313" key="2">
    <source>
        <dbReference type="EMBL" id="RJQ78911.1"/>
    </source>
</evidence>
<organism evidence="2 3">
    <name type="scientific">Amycolatopsis panacis</name>
    <dbReference type="NCBI Taxonomy" id="2340917"/>
    <lineage>
        <taxon>Bacteria</taxon>
        <taxon>Bacillati</taxon>
        <taxon>Actinomycetota</taxon>
        <taxon>Actinomycetes</taxon>
        <taxon>Pseudonocardiales</taxon>
        <taxon>Pseudonocardiaceae</taxon>
        <taxon>Amycolatopsis</taxon>
    </lineage>
</organism>
<keyword evidence="1" id="KW-1133">Transmembrane helix</keyword>
<evidence type="ECO:0000256" key="1">
    <source>
        <dbReference type="SAM" id="Phobius"/>
    </source>
</evidence>
<feature type="transmembrane region" description="Helical" evidence="1">
    <location>
        <begin position="105"/>
        <end position="124"/>
    </location>
</feature>
<name>A0A419HR11_9PSEU</name>
<evidence type="ECO:0008006" key="4">
    <source>
        <dbReference type="Google" id="ProtNLM"/>
    </source>
</evidence>
<accession>A0A419HR11</accession>
<evidence type="ECO:0000313" key="3">
    <source>
        <dbReference type="Proteomes" id="UP000285112"/>
    </source>
</evidence>
<protein>
    <recommendedName>
        <fullName evidence="4">DUF3040 domain-containing protein</fullName>
    </recommendedName>
</protein>
<keyword evidence="1" id="KW-0812">Transmembrane</keyword>
<keyword evidence="1" id="KW-0472">Membrane</keyword>
<keyword evidence="3" id="KW-1185">Reference proteome</keyword>
<gene>
    <name evidence="2" type="ORF">D5S19_27115</name>
</gene>
<dbReference type="EMBL" id="QZFV01000126">
    <property type="protein sequence ID" value="RJQ78911.1"/>
    <property type="molecule type" value="Genomic_DNA"/>
</dbReference>
<dbReference type="AlphaFoldDB" id="A0A419HR11"/>
<reference evidence="2 3" key="1">
    <citation type="submission" date="2018-09" db="EMBL/GenBank/DDBJ databases">
        <title>YIM PH 21725 draft genome.</title>
        <authorList>
            <person name="Miao C."/>
        </authorList>
    </citation>
    <scope>NUCLEOTIDE SEQUENCE [LARGE SCALE GENOMIC DNA]</scope>
    <source>
        <strain evidence="3">YIM PH21725</strain>
    </source>
</reference>
<comment type="caution">
    <text evidence="2">The sequence shown here is derived from an EMBL/GenBank/DDBJ whole genome shotgun (WGS) entry which is preliminary data.</text>
</comment>
<dbReference type="Proteomes" id="UP000285112">
    <property type="component" value="Unassembled WGS sequence"/>
</dbReference>
<feature type="transmembrane region" description="Helical" evidence="1">
    <location>
        <begin position="69"/>
        <end position="99"/>
    </location>
</feature>
<proteinExistence type="predicted"/>
<sequence length="134" mass="14378">MDLMSVPSPILEKPDRGRRVSVVVDRLPAVPERRIASREEMIAAGARVLARRGRGRHRKPDTRESWSQLLAGVLSAWAPTLRVCLLLVVGGTVLAGVALVASPQIGVAVGTFVAIASLVGAVAIRPRRTSSHRY</sequence>